<evidence type="ECO:0000313" key="3">
    <source>
        <dbReference type="Proteomes" id="UP000054564"/>
    </source>
</evidence>
<dbReference type="EMBL" id="AJIL01000008">
    <property type="protein sequence ID" value="KNF05266.1"/>
    <property type="molecule type" value="Genomic_DNA"/>
</dbReference>
<reference evidence="3" key="1">
    <citation type="submission" date="2014-03" db="EMBL/GenBank/DDBJ databases">
        <title>The Genome Sequence of Puccinia striiformis f. sp. tritici PST-78.</title>
        <authorList>
            <consortium name="The Broad Institute Genome Sequencing Platform"/>
            <person name="Cuomo C."/>
            <person name="Hulbert S."/>
            <person name="Chen X."/>
            <person name="Walker B."/>
            <person name="Young S.K."/>
            <person name="Zeng Q."/>
            <person name="Gargeya S."/>
            <person name="Fitzgerald M."/>
            <person name="Haas B."/>
            <person name="Abouelleil A."/>
            <person name="Alvarado L."/>
            <person name="Arachchi H.M."/>
            <person name="Berlin A.M."/>
            <person name="Chapman S.B."/>
            <person name="Goldberg J."/>
            <person name="Griggs A."/>
            <person name="Gujja S."/>
            <person name="Hansen M."/>
            <person name="Howarth C."/>
            <person name="Imamovic A."/>
            <person name="Larimer J."/>
            <person name="McCowan C."/>
            <person name="Montmayeur A."/>
            <person name="Murphy C."/>
            <person name="Neiman D."/>
            <person name="Pearson M."/>
            <person name="Priest M."/>
            <person name="Roberts A."/>
            <person name="Saif S."/>
            <person name="Shea T."/>
            <person name="Sisk P."/>
            <person name="Sykes S."/>
            <person name="Wortman J."/>
            <person name="Nusbaum C."/>
            <person name="Birren B."/>
        </authorList>
    </citation>
    <scope>NUCLEOTIDE SEQUENCE [LARGE SCALE GENOMIC DNA]</scope>
    <source>
        <strain evidence="3">race PST-78</strain>
    </source>
</reference>
<feature type="compositionally biased region" description="Acidic residues" evidence="1">
    <location>
        <begin position="354"/>
        <end position="368"/>
    </location>
</feature>
<dbReference type="InterPro" id="IPR012337">
    <property type="entry name" value="RNaseH-like_sf"/>
</dbReference>
<dbReference type="GO" id="GO:0005634">
    <property type="term" value="C:nucleus"/>
    <property type="evidence" value="ECO:0007669"/>
    <property type="project" value="TreeGrafter"/>
</dbReference>
<feature type="compositionally biased region" description="Basic and acidic residues" evidence="1">
    <location>
        <begin position="10"/>
        <end position="19"/>
    </location>
</feature>
<feature type="region of interest" description="Disordered" evidence="1">
    <location>
        <begin position="326"/>
        <end position="380"/>
    </location>
</feature>
<comment type="caution">
    <text evidence="2">The sequence shown here is derived from an EMBL/GenBank/DDBJ whole genome shotgun (WGS) entry which is preliminary data.</text>
</comment>
<feature type="compositionally biased region" description="Low complexity" evidence="1">
    <location>
        <begin position="35"/>
        <end position="44"/>
    </location>
</feature>
<proteinExistence type="predicted"/>
<evidence type="ECO:0000313" key="2">
    <source>
        <dbReference type="EMBL" id="KNF05266.1"/>
    </source>
</evidence>
<evidence type="ECO:0000256" key="1">
    <source>
        <dbReference type="SAM" id="MobiDB-lite"/>
    </source>
</evidence>
<dbReference type="InterPro" id="IPR052717">
    <property type="entry name" value="Vacuolar_transposase_reg"/>
</dbReference>
<name>A0A0L0W170_9BASI</name>
<dbReference type="GO" id="GO:0006357">
    <property type="term" value="P:regulation of transcription by RNA polymerase II"/>
    <property type="evidence" value="ECO:0007669"/>
    <property type="project" value="TreeGrafter"/>
</dbReference>
<dbReference type="AlphaFoldDB" id="A0A0L0W170"/>
<protein>
    <recommendedName>
        <fullName evidence="4">DUF659 domain-containing protein</fullName>
    </recommendedName>
</protein>
<feature type="region of interest" description="Disordered" evidence="1">
    <location>
        <begin position="1"/>
        <end position="55"/>
    </location>
</feature>
<evidence type="ECO:0008006" key="4">
    <source>
        <dbReference type="Google" id="ProtNLM"/>
    </source>
</evidence>
<dbReference type="SUPFAM" id="SSF53098">
    <property type="entry name" value="Ribonuclease H-like"/>
    <property type="match status" value="1"/>
</dbReference>
<feature type="compositionally biased region" description="Acidic residues" evidence="1">
    <location>
        <begin position="333"/>
        <end position="344"/>
    </location>
</feature>
<dbReference type="PANTHER" id="PTHR46169">
    <property type="entry name" value="DNA REPLICATION-RELATED ELEMENT FACTOR, ISOFORM A"/>
    <property type="match status" value="1"/>
</dbReference>
<sequence length="641" mass="72412">MARPRKRIRKDSVRTDKTKGPTLDSDDKQDEDPPNDSTATTPSATPRPPDTTDEERLEHARDLARKRNSLAYVSYEPPELLGQLDKYKRRMIAWPCKICGKPINRPTYNTSCGNLLTHAGRCEMKQKKGSGSKTLACVGVTGTADLDPRETASPFPALQQISHQRILHPTIVKNLPTRKMVSKGIYMLYLSIQEAFCHELKIHKGVDAWQSPQGFDIIGAVIYRLKEDKDGKTKLDAMPLDFVQLDQSHTGKYLAQMLQYIGEKFGRENQICGIVSDNASNNKTMIEELRKLKWKRFKGEPQWIQCFAHVLNLVVKAILRPFGPPKKKTCSASDDDESNNEEEAEHLIAKFDDKEDSSESEDEEESADEPNVPNGQLDADDELTLEDIHDLEDEDDEDVYTSLSCRHTLAKFRAIATKLRKSPNSKAKFVKLCEETKCNKPHNIECDFLTRWNSTYKQVASIVRCEKAILTWQHDKQYGTPQNTHLVQADMDLAQDLLELLEPFYKCTLQVIAMVLHPSFKDEYFKLAKWPKEWINEAISSTREMFDLWYKPQKSNTTTKPPATGPPKQPPTMVLVGLGAAAIARSAEAISDPIDIWLSGGLVLEDGAPVNALKWWIEQKHGGNTHHGLLQMALDVMCCPG</sequence>
<organism evidence="2 3">
    <name type="scientific">Puccinia striiformis f. sp. tritici PST-78</name>
    <dbReference type="NCBI Taxonomy" id="1165861"/>
    <lineage>
        <taxon>Eukaryota</taxon>
        <taxon>Fungi</taxon>
        <taxon>Dikarya</taxon>
        <taxon>Basidiomycota</taxon>
        <taxon>Pucciniomycotina</taxon>
        <taxon>Pucciniomycetes</taxon>
        <taxon>Pucciniales</taxon>
        <taxon>Pucciniaceae</taxon>
        <taxon>Puccinia</taxon>
    </lineage>
</organism>
<keyword evidence="3" id="KW-1185">Reference proteome</keyword>
<accession>A0A0L0W170</accession>
<dbReference type="PANTHER" id="PTHR46169:SF15">
    <property type="entry name" value="INNER CENTROMERE PROTEIN A-LIKE ISOFORM X1-RELATED"/>
    <property type="match status" value="1"/>
</dbReference>
<dbReference type="Proteomes" id="UP000054564">
    <property type="component" value="Unassembled WGS sequence"/>
</dbReference>
<gene>
    <name evidence="2" type="ORF">PSTG_01480</name>
</gene>